<accession>A0A0W0FBM2</accession>
<dbReference type="GO" id="GO:0000772">
    <property type="term" value="F:mating pheromone activity"/>
    <property type="evidence" value="ECO:0007669"/>
    <property type="project" value="InterPro"/>
</dbReference>
<evidence type="ECO:0000313" key="2">
    <source>
        <dbReference type="Proteomes" id="UP000054988"/>
    </source>
</evidence>
<dbReference type="Pfam" id="PF08015">
    <property type="entry name" value="Pheromone"/>
    <property type="match status" value="1"/>
</dbReference>
<comment type="caution">
    <text evidence="1">The sequence shown here is derived from an EMBL/GenBank/DDBJ whole genome shotgun (WGS) entry which is preliminary data.</text>
</comment>
<reference evidence="1 2" key="1">
    <citation type="submission" date="2015-12" db="EMBL/GenBank/DDBJ databases">
        <title>Draft genome sequence of Moniliophthora roreri, the causal agent of frosty pod rot of cacao.</title>
        <authorList>
            <person name="Aime M.C."/>
            <person name="Diaz-Valderrama J.R."/>
            <person name="Kijpornyongpan T."/>
            <person name="Phillips-Mora W."/>
        </authorList>
    </citation>
    <scope>NUCLEOTIDE SEQUENCE [LARGE SCALE GENOMIC DNA]</scope>
    <source>
        <strain evidence="1 2">MCA 2952</strain>
    </source>
</reference>
<evidence type="ECO:0000313" key="1">
    <source>
        <dbReference type="EMBL" id="KTB33743.1"/>
    </source>
</evidence>
<dbReference type="EMBL" id="LATX01002138">
    <property type="protein sequence ID" value="KTB33743.1"/>
    <property type="molecule type" value="Genomic_DNA"/>
</dbReference>
<name>A0A0W0FBM2_MONRR</name>
<protein>
    <submittedName>
        <fullName evidence="1">Putative pheromone Mr_Ph2</fullName>
    </submittedName>
</protein>
<dbReference type="GO" id="GO:0016020">
    <property type="term" value="C:membrane"/>
    <property type="evidence" value="ECO:0007669"/>
    <property type="project" value="InterPro"/>
</dbReference>
<dbReference type="InterPro" id="IPR012597">
    <property type="entry name" value="Pheromone"/>
</dbReference>
<sequence length="54" mass="5861">MDTFITFDTLTIDSAEIGFGVTSSSSHEPESSPISIPVNEERYDGSTNLYCVIS</sequence>
<gene>
    <name evidence="1" type="ORF">WG66_13663</name>
</gene>
<dbReference type="AlphaFoldDB" id="A0A0W0FBM2"/>
<dbReference type="Proteomes" id="UP000054988">
    <property type="component" value="Unassembled WGS sequence"/>
</dbReference>
<proteinExistence type="predicted"/>
<organism evidence="1 2">
    <name type="scientific">Moniliophthora roreri</name>
    <name type="common">Frosty pod rot fungus</name>
    <name type="synonym">Monilia roreri</name>
    <dbReference type="NCBI Taxonomy" id="221103"/>
    <lineage>
        <taxon>Eukaryota</taxon>
        <taxon>Fungi</taxon>
        <taxon>Dikarya</taxon>
        <taxon>Basidiomycota</taxon>
        <taxon>Agaricomycotina</taxon>
        <taxon>Agaricomycetes</taxon>
        <taxon>Agaricomycetidae</taxon>
        <taxon>Agaricales</taxon>
        <taxon>Marasmiineae</taxon>
        <taxon>Marasmiaceae</taxon>
        <taxon>Moniliophthora</taxon>
    </lineage>
</organism>